<keyword evidence="2" id="KW-1185">Reference proteome</keyword>
<organism evidence="1 2">
    <name type="scientific">Linum trigynum</name>
    <dbReference type="NCBI Taxonomy" id="586398"/>
    <lineage>
        <taxon>Eukaryota</taxon>
        <taxon>Viridiplantae</taxon>
        <taxon>Streptophyta</taxon>
        <taxon>Embryophyta</taxon>
        <taxon>Tracheophyta</taxon>
        <taxon>Spermatophyta</taxon>
        <taxon>Magnoliopsida</taxon>
        <taxon>eudicotyledons</taxon>
        <taxon>Gunneridae</taxon>
        <taxon>Pentapetalae</taxon>
        <taxon>rosids</taxon>
        <taxon>fabids</taxon>
        <taxon>Malpighiales</taxon>
        <taxon>Linaceae</taxon>
        <taxon>Linum</taxon>
    </lineage>
</organism>
<accession>A0AAV2GT82</accession>
<dbReference type="AlphaFoldDB" id="A0AAV2GT82"/>
<evidence type="ECO:0000313" key="2">
    <source>
        <dbReference type="Proteomes" id="UP001497516"/>
    </source>
</evidence>
<protein>
    <submittedName>
        <fullName evidence="1">Uncharacterized protein</fullName>
    </submittedName>
</protein>
<evidence type="ECO:0000313" key="1">
    <source>
        <dbReference type="EMBL" id="CAL1413334.1"/>
    </source>
</evidence>
<dbReference type="Proteomes" id="UP001497516">
    <property type="component" value="Chromosome 9"/>
</dbReference>
<reference evidence="1 2" key="1">
    <citation type="submission" date="2024-04" db="EMBL/GenBank/DDBJ databases">
        <authorList>
            <person name="Fracassetti M."/>
        </authorList>
    </citation>
    <scope>NUCLEOTIDE SEQUENCE [LARGE SCALE GENOMIC DNA]</scope>
</reference>
<sequence>MTSNLLKGADYCLRRVAVAHNYVRECSKSSVETIVDDHTLSCKTKGRRKRSINEEEGRQCWKNFAQNSLLRMKDAN</sequence>
<name>A0AAV2GT82_9ROSI</name>
<proteinExistence type="predicted"/>
<dbReference type="EMBL" id="OZ034822">
    <property type="protein sequence ID" value="CAL1413334.1"/>
    <property type="molecule type" value="Genomic_DNA"/>
</dbReference>
<gene>
    <name evidence="1" type="ORF">LTRI10_LOCUS52574</name>
</gene>